<sequence>MDEAIRHLNEAIKHAEMNHADVATKHPNKPSNLYVKLVVNRSKKHVPPVWLGVDKRWYPLSNYQLKK</sequence>
<dbReference type="EMBL" id="FNNH01000120">
    <property type="protein sequence ID" value="SDX25360.1"/>
    <property type="molecule type" value="Genomic_DNA"/>
</dbReference>
<dbReference type="Proteomes" id="UP000183454">
    <property type="component" value="Unassembled WGS sequence"/>
</dbReference>
<gene>
    <name evidence="1" type="ORF">SAMN05421882_11203</name>
</gene>
<proteinExistence type="predicted"/>
<evidence type="ECO:0000313" key="1">
    <source>
        <dbReference type="EMBL" id="SDX25360.1"/>
    </source>
</evidence>
<accession>A0A1H3A6I9</accession>
<dbReference type="CDD" id="cd13840">
    <property type="entry name" value="SMBP_like"/>
    <property type="match status" value="1"/>
</dbReference>
<name>A0A1H3A6I9_9PROT</name>
<dbReference type="RefSeq" id="WP_074668331.1">
    <property type="nucleotide sequence ID" value="NZ_FNNH01000120.1"/>
</dbReference>
<dbReference type="AlphaFoldDB" id="A0A1H3A6I9"/>
<reference evidence="1 2" key="1">
    <citation type="submission" date="2016-10" db="EMBL/GenBank/DDBJ databases">
        <authorList>
            <person name="de Groot N.N."/>
        </authorList>
    </citation>
    <scope>NUCLEOTIDE SEQUENCE [LARGE SCALE GENOMIC DNA]</scope>
    <source>
        <strain evidence="1 2">Nm110</strain>
    </source>
</reference>
<organism evidence="1 2">
    <name type="scientific">Nitrosomonas communis</name>
    <dbReference type="NCBI Taxonomy" id="44574"/>
    <lineage>
        <taxon>Bacteria</taxon>
        <taxon>Pseudomonadati</taxon>
        <taxon>Pseudomonadota</taxon>
        <taxon>Betaproteobacteria</taxon>
        <taxon>Nitrosomonadales</taxon>
        <taxon>Nitrosomonadaceae</taxon>
        <taxon>Nitrosomonas</taxon>
    </lineage>
</organism>
<dbReference type="Pfam" id="PF16785">
    <property type="entry name" value="SMBP"/>
    <property type="match status" value="1"/>
</dbReference>
<protein>
    <submittedName>
        <fullName evidence="1">Small metal-binding protein</fullName>
    </submittedName>
</protein>
<dbReference type="Gene3D" id="1.20.120.660">
    <property type="entry name" value="IL-4 antagonist (De novo design) like domain"/>
    <property type="match status" value="1"/>
</dbReference>
<dbReference type="InterPro" id="IPR031877">
    <property type="entry name" value="SmbP"/>
</dbReference>
<evidence type="ECO:0000313" key="2">
    <source>
        <dbReference type="Proteomes" id="UP000183454"/>
    </source>
</evidence>
<dbReference type="GO" id="GO:0046872">
    <property type="term" value="F:metal ion binding"/>
    <property type="evidence" value="ECO:0007669"/>
    <property type="project" value="InterPro"/>
</dbReference>